<keyword evidence="1" id="KW-0614">Plasmid</keyword>
<organism evidence="1 2">
    <name type="scientific">Flammeovirga kamogawensis</name>
    <dbReference type="NCBI Taxonomy" id="373891"/>
    <lineage>
        <taxon>Bacteria</taxon>
        <taxon>Pseudomonadati</taxon>
        <taxon>Bacteroidota</taxon>
        <taxon>Cytophagia</taxon>
        <taxon>Cytophagales</taxon>
        <taxon>Flammeovirgaceae</taxon>
        <taxon>Flammeovirga</taxon>
    </lineage>
</organism>
<reference evidence="1 2" key="1">
    <citation type="submission" date="2021-05" db="EMBL/GenBank/DDBJ databases">
        <title>Comparative genomic studies on the polysaccharide-degrading batcterial strains of the Flammeovirga genus.</title>
        <authorList>
            <person name="Zewei F."/>
            <person name="Zheng Z."/>
            <person name="Yu L."/>
            <person name="Ruyue G."/>
            <person name="Yanhong M."/>
            <person name="Yuanyuan C."/>
            <person name="Jingyan G."/>
            <person name="Wenjun H."/>
        </authorList>
    </citation>
    <scope>NUCLEOTIDE SEQUENCE [LARGE SCALE GENOMIC DNA]</scope>
    <source>
        <strain evidence="1 2">YS10</strain>
        <plasmid evidence="1 2">p1</plasmid>
    </source>
</reference>
<keyword evidence="2" id="KW-1185">Reference proteome</keyword>
<evidence type="ECO:0000313" key="1">
    <source>
        <dbReference type="EMBL" id="QWG10602.1"/>
    </source>
</evidence>
<dbReference type="Proteomes" id="UP000682802">
    <property type="component" value="Plasmid p1"/>
</dbReference>
<dbReference type="RefSeq" id="WP_144077095.1">
    <property type="nucleotide sequence ID" value="NZ_CP076130.1"/>
</dbReference>
<name>A0ABX8H588_9BACT</name>
<geneLocation type="plasmid" evidence="1 2">
    <name>p1</name>
</geneLocation>
<accession>A0ABX8H588</accession>
<sequence length="173" mass="19460">MNTNLFNSNVKILSVITSYQEEITNIKKLVSSSLEDILLDNEIEFIDKLNDLQDKGINLVDILTDFNQKLLLNTTGKTQKIVSDLKTKTTIYILNNKHLTASEKEEILQKQLRALLSLQSEITDQLEDKETQISELGNSIKEGIGSVHEKMADVISNVGDVLELMSTKVLKLN</sequence>
<proteinExistence type="predicted"/>
<gene>
    <name evidence="1" type="ORF">KM029_24785</name>
</gene>
<evidence type="ECO:0000313" key="2">
    <source>
        <dbReference type="Proteomes" id="UP000682802"/>
    </source>
</evidence>
<protein>
    <submittedName>
        <fullName evidence="1">Uncharacterized protein</fullName>
    </submittedName>
</protein>
<dbReference type="EMBL" id="CP076130">
    <property type="protein sequence ID" value="QWG10602.1"/>
    <property type="molecule type" value="Genomic_DNA"/>
</dbReference>